<dbReference type="SFLD" id="SFLDS00003">
    <property type="entry name" value="Haloacid_Dehalogenase"/>
    <property type="match status" value="1"/>
</dbReference>
<dbReference type="InterPro" id="IPR023214">
    <property type="entry name" value="HAD_sf"/>
</dbReference>
<dbReference type="AlphaFoldDB" id="A0AAE3AM35"/>
<keyword evidence="1" id="KW-0378">Hydrolase</keyword>
<dbReference type="PANTHER" id="PTHR10000">
    <property type="entry name" value="PHOSPHOSERINE PHOSPHATASE"/>
    <property type="match status" value="1"/>
</dbReference>
<gene>
    <name evidence="1" type="ORF">LKD31_06705</name>
</gene>
<keyword evidence="2" id="KW-1185">Reference proteome</keyword>
<dbReference type="GO" id="GO:0005829">
    <property type="term" value="C:cytosol"/>
    <property type="evidence" value="ECO:0007669"/>
    <property type="project" value="TreeGrafter"/>
</dbReference>
<dbReference type="Gene3D" id="3.30.1240.10">
    <property type="match status" value="1"/>
</dbReference>
<dbReference type="PANTHER" id="PTHR10000:SF8">
    <property type="entry name" value="HAD SUPERFAMILY HYDROLASE-LIKE, TYPE 3"/>
    <property type="match status" value="1"/>
</dbReference>
<reference evidence="1" key="1">
    <citation type="submission" date="2021-10" db="EMBL/GenBank/DDBJ databases">
        <title>Anaerobic single-cell dispensing facilitates the cultivation of human gut bacteria.</title>
        <authorList>
            <person name="Afrizal A."/>
        </authorList>
    </citation>
    <scope>NUCLEOTIDE SEQUENCE</scope>
    <source>
        <strain evidence="1">CLA-AA-H250</strain>
    </source>
</reference>
<dbReference type="Proteomes" id="UP001199424">
    <property type="component" value="Unassembled WGS sequence"/>
</dbReference>
<evidence type="ECO:0000313" key="2">
    <source>
        <dbReference type="Proteomes" id="UP001199424"/>
    </source>
</evidence>
<dbReference type="SUPFAM" id="SSF56784">
    <property type="entry name" value="HAD-like"/>
    <property type="match status" value="1"/>
</dbReference>
<dbReference type="GO" id="GO:0016791">
    <property type="term" value="F:phosphatase activity"/>
    <property type="evidence" value="ECO:0007669"/>
    <property type="project" value="TreeGrafter"/>
</dbReference>
<organism evidence="1 2">
    <name type="scientific">Hominenteromicrobium mulieris</name>
    <dbReference type="NCBI Taxonomy" id="2885357"/>
    <lineage>
        <taxon>Bacteria</taxon>
        <taxon>Bacillati</taxon>
        <taxon>Bacillota</taxon>
        <taxon>Clostridia</taxon>
        <taxon>Eubacteriales</taxon>
        <taxon>Oscillospiraceae</taxon>
        <taxon>Hominenteromicrobium</taxon>
    </lineage>
</organism>
<dbReference type="Gene3D" id="3.40.50.1000">
    <property type="entry name" value="HAD superfamily/HAD-like"/>
    <property type="match status" value="1"/>
</dbReference>
<dbReference type="EMBL" id="JAJEQC010000005">
    <property type="protein sequence ID" value="MCC2136704.1"/>
    <property type="molecule type" value="Genomic_DNA"/>
</dbReference>
<accession>A0AAE3AM35</accession>
<sequence length="282" mass="31287">MENTEAKRNIKLIAFDLDGTTLHGFAELSERNRRAMEKANDADILVVPATGRVRNFIPPCLTELPFIRYAITSNGGAVWDILENKVLCTDLIPTETALEVQKIFDDYELYVEYYVHGRGVTKRGNPDKARTVFGFPEEKYYFLTKDYTFTDNLSAYLKETHAEPEKINMMFIPESVRPEILARLQKLGGIELTFSNVDNIEINKKGCDKGTALYSLCKVLGIDPKNTMAAGDNGNDLGMLKAAGFAAVVGNGIEEAKVIADAVVAPCIEDGFAEAVERFALR</sequence>
<dbReference type="RefSeq" id="WP_308449101.1">
    <property type="nucleotide sequence ID" value="NZ_JAJEQC010000005.1"/>
</dbReference>
<dbReference type="NCBIfam" id="TIGR01484">
    <property type="entry name" value="HAD-SF-IIB"/>
    <property type="match status" value="1"/>
</dbReference>
<dbReference type="Pfam" id="PF08282">
    <property type="entry name" value="Hydrolase_3"/>
    <property type="match status" value="1"/>
</dbReference>
<dbReference type="InterPro" id="IPR036412">
    <property type="entry name" value="HAD-like_sf"/>
</dbReference>
<name>A0AAE3AM35_9FIRM</name>
<comment type="caution">
    <text evidence="1">The sequence shown here is derived from an EMBL/GenBank/DDBJ whole genome shotgun (WGS) entry which is preliminary data.</text>
</comment>
<dbReference type="SFLD" id="SFLDG01140">
    <property type="entry name" value="C2.B:_Phosphomannomutase_and_P"/>
    <property type="match status" value="1"/>
</dbReference>
<proteinExistence type="predicted"/>
<dbReference type="GO" id="GO:0000287">
    <property type="term" value="F:magnesium ion binding"/>
    <property type="evidence" value="ECO:0007669"/>
    <property type="project" value="TreeGrafter"/>
</dbReference>
<dbReference type="InterPro" id="IPR006379">
    <property type="entry name" value="HAD-SF_hydro_IIB"/>
</dbReference>
<evidence type="ECO:0000313" key="1">
    <source>
        <dbReference type="EMBL" id="MCC2136704.1"/>
    </source>
</evidence>
<protein>
    <submittedName>
        <fullName evidence="1">Cof-type HAD-IIB family hydrolase</fullName>
    </submittedName>
</protein>